<proteinExistence type="predicted"/>
<name>A0A938Y5W6_9ACTN</name>
<comment type="caution">
    <text evidence="1">The sequence shown here is derived from an EMBL/GenBank/DDBJ whole genome shotgun (WGS) entry which is preliminary data.</text>
</comment>
<keyword evidence="2" id="KW-1185">Reference proteome</keyword>
<protein>
    <submittedName>
        <fullName evidence="1">Uncharacterized protein</fullName>
    </submittedName>
</protein>
<accession>A0A938Y5W6</accession>
<dbReference type="Proteomes" id="UP000663792">
    <property type="component" value="Unassembled WGS sequence"/>
</dbReference>
<dbReference type="Gene3D" id="3.90.550.10">
    <property type="entry name" value="Spore Coat Polysaccharide Biosynthesis Protein SpsA, Chain A"/>
    <property type="match status" value="1"/>
</dbReference>
<evidence type="ECO:0000313" key="2">
    <source>
        <dbReference type="Proteomes" id="UP000663792"/>
    </source>
</evidence>
<evidence type="ECO:0000313" key="1">
    <source>
        <dbReference type="EMBL" id="MBM9466621.1"/>
    </source>
</evidence>
<gene>
    <name evidence="1" type="ORF">JL106_04910</name>
</gene>
<sequence length="380" mass="42603">MADDTTGAVVGTRRRPLISFVLCSRNDQFQGDSLWRLGTSLNVLARTLQELDRLDDAEVVVSDWGSAEPLRDATVLTDEARRIVRFLTVPPELAKAKQRDSPFAEVIAINAAARRSTGEYVGRIDQDTVVGREFLEWFFDTVDPRPVAQGGHGGRLAAARNPEGFRPETTAMIANRRRVPYHLAVRTPALPLIERYVDTFGSRLPRMDDGPEDRYWEIYIGIIVFHRDLWEACEGYDETFLYYGYMEFDLFLRLLMKYEGAEISRRVGTSFFHLDHVPAWSVGAKLARKTNVARRPDSDPPTEMRPNGPDWGLAAYDLPLEPSTRPAGSAAANRRWHRGDGRTLAALTAASTARTAVQIAYEAARRTAGRIVRRVVPAAS</sequence>
<dbReference type="RefSeq" id="WP_205259586.1">
    <property type="nucleotide sequence ID" value="NZ_JAERWK010000007.1"/>
</dbReference>
<dbReference type="EMBL" id="JAERWK010000007">
    <property type="protein sequence ID" value="MBM9466621.1"/>
    <property type="molecule type" value="Genomic_DNA"/>
</dbReference>
<dbReference type="SUPFAM" id="SSF53448">
    <property type="entry name" value="Nucleotide-diphospho-sugar transferases"/>
    <property type="match status" value="1"/>
</dbReference>
<organism evidence="1 2">
    <name type="scientific">Nakamurella leprariae</name>
    <dbReference type="NCBI Taxonomy" id="2803911"/>
    <lineage>
        <taxon>Bacteria</taxon>
        <taxon>Bacillati</taxon>
        <taxon>Actinomycetota</taxon>
        <taxon>Actinomycetes</taxon>
        <taxon>Nakamurellales</taxon>
        <taxon>Nakamurellaceae</taxon>
        <taxon>Nakamurella</taxon>
    </lineage>
</organism>
<dbReference type="InterPro" id="IPR029044">
    <property type="entry name" value="Nucleotide-diphossugar_trans"/>
</dbReference>
<reference evidence="1" key="1">
    <citation type="submission" date="2021-01" db="EMBL/GenBank/DDBJ databases">
        <title>YIM 132084 draft genome.</title>
        <authorList>
            <person name="An D."/>
        </authorList>
    </citation>
    <scope>NUCLEOTIDE SEQUENCE</scope>
    <source>
        <strain evidence="1">YIM 132084</strain>
    </source>
</reference>
<dbReference type="AlphaFoldDB" id="A0A938Y5W6"/>